<keyword evidence="1" id="KW-0808">Transferase</keyword>
<dbReference type="PROSITE" id="PS51273">
    <property type="entry name" value="GATASE_TYPE_1"/>
    <property type="match status" value="1"/>
</dbReference>
<dbReference type="PANTHER" id="PTHR43235">
    <property type="entry name" value="GLUTAMINE AMIDOTRANSFERASE PB2B2.05-RELATED"/>
    <property type="match status" value="1"/>
</dbReference>
<dbReference type="GO" id="GO:0006598">
    <property type="term" value="P:polyamine catabolic process"/>
    <property type="evidence" value="ECO:0007669"/>
    <property type="project" value="TreeGrafter"/>
</dbReference>
<evidence type="ECO:0000313" key="2">
    <source>
        <dbReference type="Proteomes" id="UP000254134"/>
    </source>
</evidence>
<dbReference type="OrthoDB" id="9813383at2"/>
<protein>
    <submittedName>
        <fullName evidence="1">Putative glutamine amidotransferase</fullName>
    </submittedName>
</protein>
<dbReference type="InterPro" id="IPR044668">
    <property type="entry name" value="PuuD-like"/>
</dbReference>
<dbReference type="Proteomes" id="UP000254134">
    <property type="component" value="Unassembled WGS sequence"/>
</dbReference>
<keyword evidence="1" id="KW-0315">Glutamine amidotransferase</keyword>
<dbReference type="Pfam" id="PF07722">
    <property type="entry name" value="Peptidase_C26"/>
    <property type="match status" value="1"/>
</dbReference>
<dbReference type="InterPro" id="IPR011697">
    <property type="entry name" value="Peptidase_C26"/>
</dbReference>
<dbReference type="EMBL" id="QQZY01000002">
    <property type="protein sequence ID" value="RDI74917.1"/>
    <property type="molecule type" value="Genomic_DNA"/>
</dbReference>
<dbReference type="SUPFAM" id="SSF52317">
    <property type="entry name" value="Class I glutamine amidotransferase-like"/>
    <property type="match status" value="1"/>
</dbReference>
<comment type="caution">
    <text evidence="1">The sequence shown here is derived from an EMBL/GenBank/DDBJ whole genome shotgun (WGS) entry which is preliminary data.</text>
</comment>
<dbReference type="GO" id="GO:0005829">
    <property type="term" value="C:cytosol"/>
    <property type="evidence" value="ECO:0007669"/>
    <property type="project" value="TreeGrafter"/>
</dbReference>
<name>A0A7M2YXQ6_9ACTN</name>
<proteinExistence type="predicted"/>
<dbReference type="AlphaFoldDB" id="A0A7M2YXQ6"/>
<dbReference type="InterPro" id="IPR029062">
    <property type="entry name" value="Class_I_gatase-like"/>
</dbReference>
<evidence type="ECO:0000313" key="1">
    <source>
        <dbReference type="EMBL" id="RDI74917.1"/>
    </source>
</evidence>
<organism evidence="1 2">
    <name type="scientific">Gaiella occulta</name>
    <dbReference type="NCBI Taxonomy" id="1002870"/>
    <lineage>
        <taxon>Bacteria</taxon>
        <taxon>Bacillati</taxon>
        <taxon>Actinomycetota</taxon>
        <taxon>Thermoleophilia</taxon>
        <taxon>Gaiellales</taxon>
        <taxon>Gaiellaceae</taxon>
        <taxon>Gaiella</taxon>
    </lineage>
</organism>
<sequence>MSGRPIIGITSYAQPAKWGAWELPAALVPLMYVESVERAGGRPLLVPPSEHGVDETLDVLDGVIFSGGIDIDPSRYGADRHPATDPAQAHRDAGELALLAAALERDVPTLAICRGFQLLNVLRGGDLVQHLPETVGHDRHRETPGVFSQHPVDVKEGTRLAAILGARHESVRSSHHQGVGRVGEGLVESAWAEDGSLEGLEDPTRRFAVGVLWHPEMEEDDKRLFEALVAEARAYRAERRAGSA</sequence>
<dbReference type="GO" id="GO:0033969">
    <property type="term" value="F:gamma-glutamyl-gamma-aminobutyrate hydrolase activity"/>
    <property type="evidence" value="ECO:0007669"/>
    <property type="project" value="TreeGrafter"/>
</dbReference>
<dbReference type="GO" id="GO:0016740">
    <property type="term" value="F:transferase activity"/>
    <property type="evidence" value="ECO:0007669"/>
    <property type="project" value="UniProtKB-KW"/>
</dbReference>
<gene>
    <name evidence="1" type="ORF">Gocc_0715</name>
</gene>
<accession>A0A7M2YXQ6</accession>
<reference evidence="2" key="2">
    <citation type="journal article" date="2019" name="MicrobiologyOpen">
        <title>High-quality draft genome sequence of Gaiella occulta isolated from a 150 meter deep mineral water borehole and comparison with the genome sequences of other deep-branching lineages of the phylum Actinobacteria.</title>
        <authorList>
            <person name="Severino R."/>
            <person name="Froufe H.J.C."/>
            <person name="Barroso C."/>
            <person name="Albuquerque L."/>
            <person name="Lobo-da-Cunha A."/>
            <person name="da Costa M.S."/>
            <person name="Egas C."/>
        </authorList>
    </citation>
    <scope>NUCLEOTIDE SEQUENCE [LARGE SCALE GENOMIC DNA]</scope>
    <source>
        <strain evidence="2">F2-233</strain>
    </source>
</reference>
<keyword evidence="2" id="KW-1185">Reference proteome</keyword>
<dbReference type="PANTHER" id="PTHR43235:SF1">
    <property type="entry name" value="GLUTAMINE AMIDOTRANSFERASE PB2B2.05-RELATED"/>
    <property type="match status" value="1"/>
</dbReference>
<reference evidence="1 2" key="1">
    <citation type="submission" date="2018-07" db="EMBL/GenBank/DDBJ databases">
        <title>High-quality-draft genome sequence of Gaiella occulta.</title>
        <authorList>
            <person name="Severino R."/>
            <person name="Froufe H.J.C."/>
            <person name="Rainey F.A."/>
            <person name="Barroso C."/>
            <person name="Albuquerque L."/>
            <person name="Lobo-Da-Cunha A."/>
            <person name="Da Costa M.S."/>
            <person name="Egas C."/>
        </authorList>
    </citation>
    <scope>NUCLEOTIDE SEQUENCE [LARGE SCALE GENOMIC DNA]</scope>
    <source>
        <strain evidence="1 2">F2-233</strain>
    </source>
</reference>
<dbReference type="Gene3D" id="3.40.50.880">
    <property type="match status" value="1"/>
</dbReference>
<dbReference type="CDD" id="cd01745">
    <property type="entry name" value="GATase1_2"/>
    <property type="match status" value="1"/>
</dbReference>
<dbReference type="RefSeq" id="WP_114795184.1">
    <property type="nucleotide sequence ID" value="NZ_QQZY01000002.1"/>
</dbReference>